<protein>
    <submittedName>
        <fullName evidence="9">Transcriptional regulator AfsR</fullName>
    </submittedName>
</protein>
<feature type="compositionally biased region" description="Basic and acidic residues" evidence="7">
    <location>
        <begin position="245"/>
        <end position="258"/>
    </location>
</feature>
<dbReference type="InterPro" id="IPR001867">
    <property type="entry name" value="OmpR/PhoB-type_DNA-bd"/>
</dbReference>
<dbReference type="Gene3D" id="1.25.40.10">
    <property type="entry name" value="Tetratricopeptide repeat domain"/>
    <property type="match status" value="2"/>
</dbReference>
<dbReference type="SMART" id="SM00862">
    <property type="entry name" value="Trans_reg_C"/>
    <property type="match status" value="1"/>
</dbReference>
<dbReference type="PRINTS" id="PR00364">
    <property type="entry name" value="DISEASERSIST"/>
</dbReference>
<dbReference type="InterPro" id="IPR036388">
    <property type="entry name" value="WH-like_DNA-bd_sf"/>
</dbReference>
<dbReference type="PANTHER" id="PTHR35807">
    <property type="entry name" value="TRANSCRIPTIONAL REGULATOR REDD-RELATED"/>
    <property type="match status" value="1"/>
</dbReference>
<keyword evidence="2" id="KW-0805">Transcription regulation</keyword>
<dbReference type="Pfam" id="PF13424">
    <property type="entry name" value="TPR_12"/>
    <property type="match status" value="1"/>
</dbReference>
<dbReference type="SUPFAM" id="SSF48452">
    <property type="entry name" value="TPR-like"/>
    <property type="match status" value="4"/>
</dbReference>
<keyword evidence="5" id="KW-0802">TPR repeat</keyword>
<dbReference type="SUPFAM" id="SSF52540">
    <property type="entry name" value="P-loop containing nucleoside triphosphate hydrolases"/>
    <property type="match status" value="1"/>
</dbReference>
<accession>A0ABN3VA17</accession>
<evidence type="ECO:0000256" key="2">
    <source>
        <dbReference type="ARBA" id="ARBA00023015"/>
    </source>
</evidence>
<evidence type="ECO:0000256" key="7">
    <source>
        <dbReference type="SAM" id="MobiDB-lite"/>
    </source>
</evidence>
<name>A0ABN3VA17_9PSEU</name>
<comment type="caution">
    <text evidence="9">The sequence shown here is derived from an EMBL/GenBank/DDBJ whole genome shotgun (WGS) entry which is preliminary data.</text>
</comment>
<dbReference type="CDD" id="cd15831">
    <property type="entry name" value="BTAD"/>
    <property type="match status" value="1"/>
</dbReference>
<evidence type="ECO:0000313" key="9">
    <source>
        <dbReference type="EMBL" id="GAA2785915.1"/>
    </source>
</evidence>
<reference evidence="9 10" key="1">
    <citation type="journal article" date="2019" name="Int. J. Syst. Evol. Microbiol.">
        <title>The Global Catalogue of Microorganisms (GCM) 10K type strain sequencing project: providing services to taxonomists for standard genome sequencing and annotation.</title>
        <authorList>
            <consortium name="The Broad Institute Genomics Platform"/>
            <consortium name="The Broad Institute Genome Sequencing Center for Infectious Disease"/>
            <person name="Wu L."/>
            <person name="Ma J."/>
        </authorList>
    </citation>
    <scope>NUCLEOTIDE SEQUENCE [LARGE SCALE GENOMIC DNA]</scope>
    <source>
        <strain evidence="9 10">JCM 9383</strain>
    </source>
</reference>
<organism evidence="9 10">
    <name type="scientific">Saccharopolyspora taberi</name>
    <dbReference type="NCBI Taxonomy" id="60895"/>
    <lineage>
        <taxon>Bacteria</taxon>
        <taxon>Bacillati</taxon>
        <taxon>Actinomycetota</taxon>
        <taxon>Actinomycetes</taxon>
        <taxon>Pseudonocardiales</taxon>
        <taxon>Pseudonocardiaceae</taxon>
        <taxon>Saccharopolyspora</taxon>
    </lineage>
</organism>
<evidence type="ECO:0000256" key="5">
    <source>
        <dbReference type="PROSITE-ProRule" id="PRU00339"/>
    </source>
</evidence>
<feature type="compositionally biased region" description="Pro residues" evidence="7">
    <location>
        <begin position="267"/>
        <end position="276"/>
    </location>
</feature>
<dbReference type="SMART" id="SM00028">
    <property type="entry name" value="TPR"/>
    <property type="match status" value="6"/>
</dbReference>
<feature type="repeat" description="TPR" evidence="5">
    <location>
        <begin position="917"/>
        <end position="950"/>
    </location>
</feature>
<comment type="similarity">
    <text evidence="1">Belongs to the AfsR/DnrI/RedD regulatory family.</text>
</comment>
<dbReference type="EMBL" id="BAAAUX010000011">
    <property type="protein sequence ID" value="GAA2785915.1"/>
    <property type="molecule type" value="Genomic_DNA"/>
</dbReference>
<dbReference type="InterPro" id="IPR019734">
    <property type="entry name" value="TPR_rpt"/>
</dbReference>
<dbReference type="Pfam" id="PF03704">
    <property type="entry name" value="BTAD"/>
    <property type="match status" value="1"/>
</dbReference>
<evidence type="ECO:0000259" key="8">
    <source>
        <dbReference type="PROSITE" id="PS51755"/>
    </source>
</evidence>
<dbReference type="InterPro" id="IPR051677">
    <property type="entry name" value="AfsR-DnrI-RedD_regulator"/>
</dbReference>
<dbReference type="PROSITE" id="PS50005">
    <property type="entry name" value="TPR"/>
    <property type="match status" value="1"/>
</dbReference>
<dbReference type="Gene3D" id="3.40.50.300">
    <property type="entry name" value="P-loop containing nucleotide triphosphate hydrolases"/>
    <property type="match status" value="1"/>
</dbReference>
<dbReference type="Gene3D" id="1.10.10.10">
    <property type="entry name" value="Winged helix-like DNA-binding domain superfamily/Winged helix DNA-binding domain"/>
    <property type="match status" value="2"/>
</dbReference>
<evidence type="ECO:0000256" key="4">
    <source>
        <dbReference type="ARBA" id="ARBA00023163"/>
    </source>
</evidence>
<dbReference type="InterPro" id="IPR005158">
    <property type="entry name" value="BTAD"/>
</dbReference>
<dbReference type="RefSeq" id="WP_344679281.1">
    <property type="nucleotide sequence ID" value="NZ_BAAAUX010000011.1"/>
</dbReference>
<evidence type="ECO:0000313" key="10">
    <source>
        <dbReference type="Proteomes" id="UP001500979"/>
    </source>
</evidence>
<feature type="domain" description="OmpR/PhoB-type" evidence="8">
    <location>
        <begin position="2"/>
        <end position="105"/>
    </location>
</feature>
<evidence type="ECO:0000256" key="6">
    <source>
        <dbReference type="PROSITE-ProRule" id="PRU01091"/>
    </source>
</evidence>
<feature type="DNA-binding region" description="OmpR/PhoB-type" evidence="6">
    <location>
        <begin position="2"/>
        <end position="105"/>
    </location>
</feature>
<keyword evidence="4" id="KW-0804">Transcription</keyword>
<feature type="region of interest" description="Disordered" evidence="7">
    <location>
        <begin position="245"/>
        <end position="284"/>
    </location>
</feature>
<keyword evidence="3 6" id="KW-0238">DNA-binding</keyword>
<evidence type="ECO:0000256" key="1">
    <source>
        <dbReference type="ARBA" id="ARBA00005820"/>
    </source>
</evidence>
<dbReference type="Proteomes" id="UP001500979">
    <property type="component" value="Unassembled WGS sequence"/>
</dbReference>
<gene>
    <name evidence="9" type="primary">afsR</name>
    <name evidence="9" type="ORF">GCM10010470_20170</name>
</gene>
<proteinExistence type="inferred from homology"/>
<dbReference type="PROSITE" id="PS51755">
    <property type="entry name" value="OMPR_PHOB"/>
    <property type="match status" value="1"/>
</dbReference>
<evidence type="ECO:0000256" key="3">
    <source>
        <dbReference type="ARBA" id="ARBA00023125"/>
    </source>
</evidence>
<dbReference type="PANTHER" id="PTHR35807:SF1">
    <property type="entry name" value="TRANSCRIPTIONAL REGULATOR REDD"/>
    <property type="match status" value="1"/>
</dbReference>
<dbReference type="SMART" id="SM01043">
    <property type="entry name" value="BTAD"/>
    <property type="match status" value="1"/>
</dbReference>
<dbReference type="InterPro" id="IPR011990">
    <property type="entry name" value="TPR-like_helical_dom_sf"/>
</dbReference>
<dbReference type="SUPFAM" id="SSF46894">
    <property type="entry name" value="C-terminal effector domain of the bipartite response regulators"/>
    <property type="match status" value="1"/>
</dbReference>
<dbReference type="InterPro" id="IPR027417">
    <property type="entry name" value="P-loop_NTPase"/>
</dbReference>
<sequence length="978" mass="105109">MSDLRVAGSAQRLRITVLGPLRAWRGDEPLDLGPVRQQAFLAGLVLRPDVTVSQQELLDGVWGAEPPGTGLKVVPGYIYRLRKCLGTGDGRPVIGGDRSGYRFLSRGIWVDAAKLEEFSREAREARRAGDLPASVEACSRALALFEGEPLAGLPGPFAEGERRRLSERRIALSQQKLECQLQLDRHVEAVGELSALTAAHPHNETLAGLLMRGLYASGRRADALAVFTELRRRLVEDLGVEPGDESRRLQEAVLRGDDNALGVTPRPSKPAAPQPAPRDELPADVGELVGRDGELAQLTAPVGPGAVSVAAVDGVAGSGKTALAVTAARVLREQCPDGCLFVDLHGHSESREALTPQRALRRLLRAVGVDDSNIPDDLDELSAYWRSATASLRLLLVLDDATRADQVRPLLPAGAGSRVLVTSRRRLAGLDAEPRISLGPLDLDAAEGLLTRVVGGSRPDGAHAEVRQLAQLCGRLPLALRIAGARLQSRPMWTFADFAARLSDDADRIGELAVEDRSVEAAFRLSYRQLPVAEQRAFRALGLSPTSDVDVLAAAAMLACPAREAERTLERLVDANLVQQPATGRYRLHDLVAVYARRLAAERPAEVAAARTGLFRLYAAAGRRASDWGASSYPTGPAPDEAPFGGLEEAVAWLDAAGDFTDVVSYAAATGHDDDACWIAESVVDHLVRRGRFHECRAMLEIALPCLGGTSDQRMIPALRFCMGFAYGMQGHFERGRSWLEDALHSSRQVGDRREEARALGGMGVVWAVSGEHARAQEALTEAMAMAGEAENNWLVERASSSLGYLEHVQGRHEEALQRFGEFRVLGEKIGSPGMAGRTLCFTGSIQLSLGKFADAAVSLREAVAMAEQTADIVLIAASLTRLGTAEQELGNIDTAIGLHRRALTVVNEETAALVEPEIRNRLGATYLAAGRADEAREQFESALGVPRGRGAFPHGGGADAERARALEGLELVRRQRL</sequence>
<dbReference type="InterPro" id="IPR016032">
    <property type="entry name" value="Sig_transdc_resp-reg_C-effctor"/>
</dbReference>
<keyword evidence="10" id="KW-1185">Reference proteome</keyword>